<dbReference type="AlphaFoldDB" id="A0A447JKT2"/>
<keyword evidence="1" id="KW-0378">Hydrolase</keyword>
<dbReference type="EMBL" id="LR133909">
    <property type="protein sequence ID" value="VDY43984.1"/>
    <property type="molecule type" value="Genomic_DNA"/>
</dbReference>
<evidence type="ECO:0000313" key="2">
    <source>
        <dbReference type="Proteomes" id="UP000281393"/>
    </source>
</evidence>
<dbReference type="GO" id="GO:0016787">
    <property type="term" value="F:hydrolase activity"/>
    <property type="evidence" value="ECO:0007669"/>
    <property type="project" value="UniProtKB-KW"/>
</dbReference>
<evidence type="ECO:0000313" key="1">
    <source>
        <dbReference type="EMBL" id="VDY43984.1"/>
    </source>
</evidence>
<dbReference type="Proteomes" id="UP000281393">
    <property type="component" value="Chromosome"/>
</dbReference>
<accession>A0A447JKT2</accession>
<protein>
    <submittedName>
        <fullName evidence="1">Acyl-CoA thioester hydrolase YbgC</fullName>
        <ecNumber evidence="1">3.1.2.-</ecNumber>
    </submittedName>
</protein>
<proteinExistence type="predicted"/>
<dbReference type="EC" id="3.1.2.-" evidence="1"/>
<reference evidence="1 2" key="1">
    <citation type="submission" date="2018-12" db="EMBL/GenBank/DDBJ databases">
        <authorList>
            <consortium name="Pathogen Informatics"/>
        </authorList>
    </citation>
    <scope>NUCLEOTIDE SEQUENCE [LARGE SCALE GENOMIC DNA]</scope>
    <source>
        <strain evidence="1 2">NCTC7102</strain>
    </source>
</reference>
<gene>
    <name evidence="1" type="primary">SBOV07181_1</name>
    <name evidence="1" type="ORF">NCTC7102_04044</name>
</gene>
<sequence length="52" mass="5937">MVKMSVADWRRAVNPGGKYMPGKPAWYMFDNCQSKHAATNRCDVFCRVLVAE</sequence>
<name>A0A447JKT2_SALET</name>
<organism evidence="1 2">
    <name type="scientific">Salmonella enterica subsp. enterica serovar Daytona</name>
    <dbReference type="NCBI Taxonomy" id="1962639"/>
    <lineage>
        <taxon>Bacteria</taxon>
        <taxon>Pseudomonadati</taxon>
        <taxon>Pseudomonadota</taxon>
        <taxon>Gammaproteobacteria</taxon>
        <taxon>Enterobacterales</taxon>
        <taxon>Enterobacteriaceae</taxon>
        <taxon>Salmonella</taxon>
    </lineage>
</organism>